<evidence type="ECO:0000313" key="3">
    <source>
        <dbReference type="Proteomes" id="UP000093053"/>
    </source>
</evidence>
<accession>A0A1B2HKL5</accession>
<dbReference type="EMBL" id="CP016793">
    <property type="protein sequence ID" value="ANZ38268.1"/>
    <property type="molecule type" value="Genomic_DNA"/>
</dbReference>
<dbReference type="KEGG" id="led:BBK82_21570"/>
<organism evidence="2 3">
    <name type="scientific">Lentzea guizhouensis</name>
    <dbReference type="NCBI Taxonomy" id="1586287"/>
    <lineage>
        <taxon>Bacteria</taxon>
        <taxon>Bacillati</taxon>
        <taxon>Actinomycetota</taxon>
        <taxon>Actinomycetes</taxon>
        <taxon>Pseudonocardiales</taxon>
        <taxon>Pseudonocardiaceae</taxon>
        <taxon>Lentzea</taxon>
    </lineage>
</organism>
<evidence type="ECO:0000313" key="2">
    <source>
        <dbReference type="EMBL" id="ANZ38268.1"/>
    </source>
</evidence>
<keyword evidence="1" id="KW-0732">Signal</keyword>
<gene>
    <name evidence="2" type="ORF">BBK82_21570</name>
</gene>
<dbReference type="PROSITE" id="PS51257">
    <property type="entry name" value="PROKAR_LIPOPROTEIN"/>
    <property type="match status" value="1"/>
</dbReference>
<feature type="signal peptide" evidence="1">
    <location>
        <begin position="1"/>
        <end position="19"/>
    </location>
</feature>
<evidence type="ECO:0008006" key="4">
    <source>
        <dbReference type="Google" id="ProtNLM"/>
    </source>
</evidence>
<dbReference type="AlphaFoldDB" id="A0A1B2HKL5"/>
<feature type="chain" id="PRO_5008538221" description="Lipoprotein LpqB beta-propeller domain-containing protein" evidence="1">
    <location>
        <begin position="20"/>
        <end position="331"/>
    </location>
</feature>
<dbReference type="OrthoDB" id="3674046at2"/>
<proteinExistence type="predicted"/>
<dbReference type="Proteomes" id="UP000093053">
    <property type="component" value="Chromosome"/>
</dbReference>
<dbReference type="RefSeq" id="WP_065916622.1">
    <property type="nucleotide sequence ID" value="NZ_CP016793.1"/>
</dbReference>
<sequence>MRTLIGLAVLTAVAGCATALHLERAPGYTAPNKLVSCHADLPDDWRHQLSRTRTEVGSHEHVSVVAANGTADTTLVKTTRNRTTELVLRDSRKRQQVMAVQDDAQLFDVEFDGRWVTFATTPGPGSRDTTVYAWDSQKDGAPVRISGSAAPVLHNGRAAWADEAGVHLHDLAKKKDTVVGKGEAPAFFGDLLVWTQDGKFRAVRTDRGEAVLPEPLAKASPGASVASDGRTLVWTQDDRLLGWRADWPQARELAEIKAVPKTEGIVFPRVSGDFVSWRSESSYVTDIRSGATMHTSETEYWLEVRGGALAQRGRHAAAAAPLSAFSSLRAC</sequence>
<protein>
    <recommendedName>
        <fullName evidence="4">Lipoprotein LpqB beta-propeller domain-containing protein</fullName>
    </recommendedName>
</protein>
<dbReference type="SUPFAM" id="SSF69304">
    <property type="entry name" value="Tricorn protease N-terminal domain"/>
    <property type="match status" value="1"/>
</dbReference>
<reference evidence="2 3" key="1">
    <citation type="submission" date="2016-07" db="EMBL/GenBank/DDBJ databases">
        <title>Complete genome sequence of the Lentzea guizhouensis DHS C013.</title>
        <authorList>
            <person name="Cao C."/>
        </authorList>
    </citation>
    <scope>NUCLEOTIDE SEQUENCE [LARGE SCALE GENOMIC DNA]</scope>
    <source>
        <strain evidence="2 3">DHS C013</strain>
    </source>
</reference>
<keyword evidence="3" id="KW-1185">Reference proteome</keyword>
<evidence type="ECO:0000256" key="1">
    <source>
        <dbReference type="SAM" id="SignalP"/>
    </source>
</evidence>
<name>A0A1B2HKL5_9PSEU</name>